<dbReference type="InterPro" id="IPR008978">
    <property type="entry name" value="HSP20-like_chaperone"/>
</dbReference>
<feature type="domain" description="SHSP" evidence="7">
    <location>
        <begin position="42"/>
        <end position="159"/>
    </location>
</feature>
<dbReference type="InterPro" id="IPR031107">
    <property type="entry name" value="Small_HSP"/>
</dbReference>
<dbReference type="STRING" id="1590841.A0A2R6QYV6"/>
<dbReference type="PROSITE" id="PS01031">
    <property type="entry name" value="SHSP"/>
    <property type="match status" value="1"/>
</dbReference>
<name>A0A2R6QYV6_ACTCC</name>
<dbReference type="Pfam" id="PF00011">
    <property type="entry name" value="HSP20"/>
    <property type="match status" value="1"/>
</dbReference>
<feature type="region of interest" description="Disordered" evidence="6">
    <location>
        <begin position="170"/>
        <end position="196"/>
    </location>
</feature>
<dbReference type="Gene3D" id="2.60.40.790">
    <property type="match status" value="1"/>
</dbReference>
<dbReference type="OMA" id="MKATPAD"/>
<dbReference type="InParanoid" id="A0A2R6QYV6"/>
<evidence type="ECO:0000256" key="2">
    <source>
        <dbReference type="ARBA" id="ARBA00022490"/>
    </source>
</evidence>
<dbReference type="InterPro" id="IPR002068">
    <property type="entry name" value="A-crystallin/Hsp20_dom"/>
</dbReference>
<keyword evidence="3" id="KW-0346">Stress response</keyword>
<accession>A0A2R6QYV6</accession>
<dbReference type="SUPFAM" id="SSF49764">
    <property type="entry name" value="HSP20-like chaperones"/>
    <property type="match status" value="1"/>
</dbReference>
<evidence type="ECO:0000256" key="3">
    <source>
        <dbReference type="ARBA" id="ARBA00023016"/>
    </source>
</evidence>
<dbReference type="OrthoDB" id="1431247at2759"/>
<dbReference type="AlphaFoldDB" id="A0A2R6QYV6"/>
<organism evidence="8 9">
    <name type="scientific">Actinidia chinensis var. chinensis</name>
    <name type="common">Chinese soft-hair kiwi</name>
    <dbReference type="NCBI Taxonomy" id="1590841"/>
    <lineage>
        <taxon>Eukaryota</taxon>
        <taxon>Viridiplantae</taxon>
        <taxon>Streptophyta</taxon>
        <taxon>Embryophyta</taxon>
        <taxon>Tracheophyta</taxon>
        <taxon>Spermatophyta</taxon>
        <taxon>Magnoliopsida</taxon>
        <taxon>eudicotyledons</taxon>
        <taxon>Gunneridae</taxon>
        <taxon>Pentapetalae</taxon>
        <taxon>asterids</taxon>
        <taxon>Ericales</taxon>
        <taxon>Actinidiaceae</taxon>
        <taxon>Actinidia</taxon>
    </lineage>
</organism>
<dbReference type="FunFam" id="2.60.40.790:FF:000010">
    <property type="entry name" value="17.3 kDa class II heat shock protein-like"/>
    <property type="match status" value="1"/>
</dbReference>
<proteinExistence type="inferred from homology"/>
<evidence type="ECO:0000259" key="7">
    <source>
        <dbReference type="PROSITE" id="PS01031"/>
    </source>
</evidence>
<dbReference type="GO" id="GO:0005737">
    <property type="term" value="C:cytoplasm"/>
    <property type="evidence" value="ECO:0007669"/>
    <property type="project" value="UniProtKB-SubCell"/>
</dbReference>
<dbReference type="GO" id="GO:0006950">
    <property type="term" value="P:response to stress"/>
    <property type="evidence" value="ECO:0007669"/>
    <property type="project" value="UniProtKB-ARBA"/>
</dbReference>
<comment type="similarity">
    <text evidence="4 5">Belongs to the small heat shock protein (HSP20) family.</text>
</comment>
<dbReference type="PANTHER" id="PTHR11527">
    <property type="entry name" value="HEAT-SHOCK PROTEIN 20 FAMILY MEMBER"/>
    <property type="match status" value="1"/>
</dbReference>
<evidence type="ECO:0000256" key="6">
    <source>
        <dbReference type="SAM" id="MobiDB-lite"/>
    </source>
</evidence>
<evidence type="ECO:0000313" key="9">
    <source>
        <dbReference type="Proteomes" id="UP000241394"/>
    </source>
</evidence>
<evidence type="ECO:0000256" key="4">
    <source>
        <dbReference type="PROSITE-ProRule" id="PRU00285"/>
    </source>
</evidence>
<evidence type="ECO:0000313" key="8">
    <source>
        <dbReference type="EMBL" id="PSS17576.1"/>
    </source>
</evidence>
<comment type="subcellular location">
    <subcellularLocation>
        <location evidence="1">Cytoplasm</location>
    </subcellularLocation>
</comment>
<gene>
    <name evidence="8" type="ORF">CEY00_Acc12363</name>
</gene>
<dbReference type="Proteomes" id="UP000241394">
    <property type="component" value="Chromosome LG11"/>
</dbReference>
<comment type="caution">
    <text evidence="8">The sequence shown here is derived from an EMBL/GenBank/DDBJ whole genome shotgun (WGS) entry which is preliminary data.</text>
</comment>
<evidence type="ECO:0000256" key="1">
    <source>
        <dbReference type="ARBA" id="ARBA00004496"/>
    </source>
</evidence>
<keyword evidence="2" id="KW-0963">Cytoplasm</keyword>
<dbReference type="Gramene" id="PSS17576">
    <property type="protein sequence ID" value="PSS17576"/>
    <property type="gene ID" value="CEY00_Acc12363"/>
</dbReference>
<keyword evidence="9" id="KW-1185">Reference proteome</keyword>
<sequence length="196" mass="21702">MEIALRDMGLDTSMIAAIHDMLEFSEESTERPHPPSRAFVRDNKAMKATTADILEYPNAYVFIVDLPGVRPDQIQVQIEDGNVLTVSGERWREKEREQKEGVKYVRMERRQGKFMKRFELPENANTDAISATYQDGVLTITVEKQKPAEPKKPKTIEVKVGSGQAQEVGTVGAGIGGEQISGVAGDGTPETQGRQL</sequence>
<evidence type="ECO:0000256" key="5">
    <source>
        <dbReference type="RuleBase" id="RU003616"/>
    </source>
</evidence>
<protein>
    <submittedName>
        <fullName evidence="8">HSP20-like chaperone protein</fullName>
    </submittedName>
</protein>
<reference evidence="9" key="2">
    <citation type="journal article" date="2018" name="BMC Genomics">
        <title>A manually annotated Actinidia chinensis var. chinensis (kiwifruit) genome highlights the challenges associated with draft genomes and gene prediction in plants.</title>
        <authorList>
            <person name="Pilkington S.M."/>
            <person name="Crowhurst R."/>
            <person name="Hilario E."/>
            <person name="Nardozza S."/>
            <person name="Fraser L."/>
            <person name="Peng Y."/>
            <person name="Gunaseelan K."/>
            <person name="Simpson R."/>
            <person name="Tahir J."/>
            <person name="Deroles S.C."/>
            <person name="Templeton K."/>
            <person name="Luo Z."/>
            <person name="Davy M."/>
            <person name="Cheng C."/>
            <person name="McNeilage M."/>
            <person name="Scaglione D."/>
            <person name="Liu Y."/>
            <person name="Zhang Q."/>
            <person name="Datson P."/>
            <person name="De Silva N."/>
            <person name="Gardiner S.E."/>
            <person name="Bassett H."/>
            <person name="Chagne D."/>
            <person name="McCallum J."/>
            <person name="Dzierzon H."/>
            <person name="Deng C."/>
            <person name="Wang Y.Y."/>
            <person name="Barron L."/>
            <person name="Manako K."/>
            <person name="Bowen J."/>
            <person name="Foster T.M."/>
            <person name="Erridge Z.A."/>
            <person name="Tiffin H."/>
            <person name="Waite C.N."/>
            <person name="Davies K.M."/>
            <person name="Grierson E.P."/>
            <person name="Laing W.A."/>
            <person name="Kirk R."/>
            <person name="Chen X."/>
            <person name="Wood M."/>
            <person name="Montefiori M."/>
            <person name="Brummell D.A."/>
            <person name="Schwinn K.E."/>
            <person name="Catanach A."/>
            <person name="Fullerton C."/>
            <person name="Li D."/>
            <person name="Meiyalaghan S."/>
            <person name="Nieuwenhuizen N."/>
            <person name="Read N."/>
            <person name="Prakash R."/>
            <person name="Hunter D."/>
            <person name="Zhang H."/>
            <person name="McKenzie M."/>
            <person name="Knabel M."/>
            <person name="Harris A."/>
            <person name="Allan A.C."/>
            <person name="Gleave A."/>
            <person name="Chen A."/>
            <person name="Janssen B.J."/>
            <person name="Plunkett B."/>
            <person name="Ampomah-Dwamena C."/>
            <person name="Voogd C."/>
            <person name="Leif D."/>
            <person name="Lafferty D."/>
            <person name="Souleyre E.J.F."/>
            <person name="Varkonyi-Gasic E."/>
            <person name="Gambi F."/>
            <person name="Hanley J."/>
            <person name="Yao J.L."/>
            <person name="Cheung J."/>
            <person name="David K.M."/>
            <person name="Warren B."/>
            <person name="Marsh K."/>
            <person name="Snowden K.C."/>
            <person name="Lin-Wang K."/>
            <person name="Brian L."/>
            <person name="Martinez-Sanchez M."/>
            <person name="Wang M."/>
            <person name="Ileperuma N."/>
            <person name="Macnee N."/>
            <person name="Campin R."/>
            <person name="McAtee P."/>
            <person name="Drummond R.S.M."/>
            <person name="Espley R.V."/>
            <person name="Ireland H.S."/>
            <person name="Wu R."/>
            <person name="Atkinson R.G."/>
            <person name="Karunairetnam S."/>
            <person name="Bulley S."/>
            <person name="Chunkath S."/>
            <person name="Hanley Z."/>
            <person name="Storey R."/>
            <person name="Thrimawithana A.H."/>
            <person name="Thomson S."/>
            <person name="David C."/>
            <person name="Testolin R."/>
            <person name="Huang H."/>
            <person name="Hellens R.P."/>
            <person name="Schaffer R.J."/>
        </authorList>
    </citation>
    <scope>NUCLEOTIDE SEQUENCE [LARGE SCALE GENOMIC DNA]</scope>
    <source>
        <strain evidence="9">cv. Red5</strain>
    </source>
</reference>
<reference evidence="8 9" key="1">
    <citation type="submission" date="2017-07" db="EMBL/GenBank/DDBJ databases">
        <title>An improved, manually edited Actinidia chinensis var. chinensis (kiwifruit) genome highlights the challenges associated with draft genomes and gene prediction in plants.</title>
        <authorList>
            <person name="Pilkington S."/>
            <person name="Crowhurst R."/>
            <person name="Hilario E."/>
            <person name="Nardozza S."/>
            <person name="Fraser L."/>
            <person name="Peng Y."/>
            <person name="Gunaseelan K."/>
            <person name="Simpson R."/>
            <person name="Tahir J."/>
            <person name="Deroles S."/>
            <person name="Templeton K."/>
            <person name="Luo Z."/>
            <person name="Davy M."/>
            <person name="Cheng C."/>
            <person name="Mcneilage M."/>
            <person name="Scaglione D."/>
            <person name="Liu Y."/>
            <person name="Zhang Q."/>
            <person name="Datson P."/>
            <person name="De Silva N."/>
            <person name="Gardiner S."/>
            <person name="Bassett H."/>
            <person name="Chagne D."/>
            <person name="Mccallum J."/>
            <person name="Dzierzon H."/>
            <person name="Deng C."/>
            <person name="Wang Y.-Y."/>
            <person name="Barron N."/>
            <person name="Manako K."/>
            <person name="Bowen J."/>
            <person name="Foster T."/>
            <person name="Erridge Z."/>
            <person name="Tiffin H."/>
            <person name="Waite C."/>
            <person name="Davies K."/>
            <person name="Grierson E."/>
            <person name="Laing W."/>
            <person name="Kirk R."/>
            <person name="Chen X."/>
            <person name="Wood M."/>
            <person name="Montefiori M."/>
            <person name="Brummell D."/>
            <person name="Schwinn K."/>
            <person name="Catanach A."/>
            <person name="Fullerton C."/>
            <person name="Li D."/>
            <person name="Meiyalaghan S."/>
            <person name="Nieuwenhuizen N."/>
            <person name="Read N."/>
            <person name="Prakash R."/>
            <person name="Hunter D."/>
            <person name="Zhang H."/>
            <person name="Mckenzie M."/>
            <person name="Knabel M."/>
            <person name="Harris A."/>
            <person name="Allan A."/>
            <person name="Chen A."/>
            <person name="Janssen B."/>
            <person name="Plunkett B."/>
            <person name="Dwamena C."/>
            <person name="Voogd C."/>
            <person name="Leif D."/>
            <person name="Lafferty D."/>
            <person name="Souleyre E."/>
            <person name="Varkonyi-Gasic E."/>
            <person name="Gambi F."/>
            <person name="Hanley J."/>
            <person name="Yao J.-L."/>
            <person name="Cheung J."/>
            <person name="David K."/>
            <person name="Warren B."/>
            <person name="Marsh K."/>
            <person name="Snowden K."/>
            <person name="Lin-Wang K."/>
            <person name="Brian L."/>
            <person name="Martinez-Sanchez M."/>
            <person name="Wang M."/>
            <person name="Ileperuma N."/>
            <person name="Macnee N."/>
            <person name="Campin R."/>
            <person name="Mcatee P."/>
            <person name="Drummond R."/>
            <person name="Espley R."/>
            <person name="Ireland H."/>
            <person name="Wu R."/>
            <person name="Atkinson R."/>
            <person name="Karunairetnam S."/>
            <person name="Bulley S."/>
            <person name="Chunkath S."/>
            <person name="Hanley Z."/>
            <person name="Storey R."/>
            <person name="Thrimawithana A."/>
            <person name="Thomson S."/>
            <person name="David C."/>
            <person name="Testolin R."/>
        </authorList>
    </citation>
    <scope>NUCLEOTIDE SEQUENCE [LARGE SCALE GENOMIC DNA]</scope>
    <source>
        <strain evidence="9">cv. Red5</strain>
        <tissue evidence="8">Young leaf</tissue>
    </source>
</reference>
<dbReference type="EMBL" id="NKQK01000011">
    <property type="protein sequence ID" value="PSS17576.1"/>
    <property type="molecule type" value="Genomic_DNA"/>
</dbReference>
<dbReference type="CDD" id="cd06464">
    <property type="entry name" value="ACD_sHsps-like"/>
    <property type="match status" value="1"/>
</dbReference>